<keyword evidence="3" id="KW-1185">Reference proteome</keyword>
<dbReference type="Proteomes" id="UP000238261">
    <property type="component" value="Unassembled WGS sequence"/>
</dbReference>
<feature type="region of interest" description="Disordered" evidence="1">
    <location>
        <begin position="1"/>
        <end position="64"/>
    </location>
</feature>
<evidence type="ECO:0000313" key="3">
    <source>
        <dbReference type="Proteomes" id="UP000238261"/>
    </source>
</evidence>
<comment type="caution">
    <text evidence="2">The sequence shown here is derived from an EMBL/GenBank/DDBJ whole genome shotgun (WGS) entry which is preliminary data.</text>
</comment>
<organism evidence="2 3">
    <name type="scientific">Xanthomonas hyacinthi</name>
    <dbReference type="NCBI Taxonomy" id="56455"/>
    <lineage>
        <taxon>Bacteria</taxon>
        <taxon>Pseudomonadati</taxon>
        <taxon>Pseudomonadota</taxon>
        <taxon>Gammaproteobacteria</taxon>
        <taxon>Lysobacterales</taxon>
        <taxon>Lysobacteraceae</taxon>
        <taxon>Xanthomonas</taxon>
    </lineage>
</organism>
<dbReference type="AlphaFoldDB" id="A0A2S7EPC9"/>
<evidence type="ECO:0000313" key="2">
    <source>
        <dbReference type="EMBL" id="PPU94064.1"/>
    </source>
</evidence>
<accession>A0A2S7EPC9</accession>
<reference evidence="3" key="1">
    <citation type="submission" date="2016-08" db="EMBL/GenBank/DDBJ databases">
        <authorList>
            <person name="Merda D."/>
            <person name="Briand M."/>
            <person name="Taghouti G."/>
            <person name="Carrere S."/>
            <person name="Gouzy J."/>
            <person name="Portier P."/>
            <person name="Jacques M.-A."/>
            <person name="Fischer-Le Saux M."/>
        </authorList>
    </citation>
    <scope>NUCLEOTIDE SEQUENCE [LARGE SCALE GENOMIC DNA]</scope>
    <source>
        <strain evidence="3">CFBP1156</strain>
    </source>
</reference>
<evidence type="ECO:0000256" key="1">
    <source>
        <dbReference type="SAM" id="MobiDB-lite"/>
    </source>
</evidence>
<dbReference type="EMBL" id="MDEG01000039">
    <property type="protein sequence ID" value="PPU94064.1"/>
    <property type="molecule type" value="Genomic_DNA"/>
</dbReference>
<protein>
    <submittedName>
        <fullName evidence="2">Uncharacterized protein</fullName>
    </submittedName>
</protein>
<gene>
    <name evidence="2" type="ORF">XhyaCFBP1156_20315</name>
</gene>
<name>A0A2S7EPC9_9XANT</name>
<proteinExistence type="predicted"/>
<sequence length="64" mass="7029">MDGRHAADGLRTAGFDTERRVALRSGRQQLKDEVLGAAKARRRRPPPQTNNVQGQAFSAEKNGI</sequence>